<accession>A0A8A3S400</accession>
<evidence type="ECO:0000313" key="2">
    <source>
        <dbReference type="EMBL" id="QSZ66868.1"/>
    </source>
</evidence>
<sequence>MTPLTQRGTRLICWCMLIFLVLVPAWGAGLQVGVEGDLPGEVAEGEGVAFTLILTGLPPAADDLVLETDLVPEEGTPLFSLEGTETVSNSTPFIVPLPAANSPLKIAVTGQTPRAADVRQCGAVTLTTYDPRLSGYAYYRVRFTDDEGNRLAESDTRVFALRVEAIEEFNEKLRGISDPFMDAYLQDLFDKGLVGEANALADHELSKESTVPTLWAVAGIVLAAIAALIVGIRIGGRESEVSEE</sequence>
<keyword evidence="3" id="KW-1185">Reference proteome</keyword>
<reference evidence="2" key="1">
    <citation type="journal article" date="2001" name="Int. J. Syst. Evol. Microbiol.">
        <title>Methanofollis aquaemaris sp. nov., a methanogen isolated from an aquaculture fish pond.</title>
        <authorList>
            <person name="Lai M.C."/>
            <person name="Chen S.C."/>
        </authorList>
    </citation>
    <scope>NUCLEOTIDE SEQUENCE</scope>
    <source>
        <strain evidence="2">N2F9704</strain>
    </source>
</reference>
<dbReference type="AlphaFoldDB" id="A0A8A3S400"/>
<keyword evidence="1" id="KW-1133">Transmembrane helix</keyword>
<evidence type="ECO:0000313" key="3">
    <source>
        <dbReference type="Proteomes" id="UP001042704"/>
    </source>
</evidence>
<gene>
    <name evidence="2" type="ORF">RJ40_04850</name>
</gene>
<keyword evidence="1" id="KW-0812">Transmembrane</keyword>
<evidence type="ECO:0000256" key="1">
    <source>
        <dbReference type="SAM" id="Phobius"/>
    </source>
</evidence>
<keyword evidence="1" id="KW-0472">Membrane</keyword>
<organism evidence="2 3">
    <name type="scientific">Methanofollis aquaemaris</name>
    <dbReference type="NCBI Taxonomy" id="126734"/>
    <lineage>
        <taxon>Archaea</taxon>
        <taxon>Methanobacteriati</taxon>
        <taxon>Methanobacteriota</taxon>
        <taxon>Stenosarchaea group</taxon>
        <taxon>Methanomicrobia</taxon>
        <taxon>Methanomicrobiales</taxon>
        <taxon>Methanomicrobiaceae</taxon>
        <taxon>Methanofollis</taxon>
    </lineage>
</organism>
<dbReference type="RefSeq" id="WP_265582237.1">
    <property type="nucleotide sequence ID" value="NZ_CP036172.1"/>
</dbReference>
<dbReference type="KEGG" id="maqe:RJ40_04850"/>
<name>A0A8A3S400_9EURY</name>
<dbReference type="EMBL" id="CP036172">
    <property type="protein sequence ID" value="QSZ66868.1"/>
    <property type="molecule type" value="Genomic_DNA"/>
</dbReference>
<protein>
    <submittedName>
        <fullName evidence="2">Uncharacterized protein</fullName>
    </submittedName>
</protein>
<dbReference type="Proteomes" id="UP001042704">
    <property type="component" value="Chromosome"/>
</dbReference>
<proteinExistence type="predicted"/>
<dbReference type="GeneID" id="76423667"/>
<feature type="transmembrane region" description="Helical" evidence="1">
    <location>
        <begin position="214"/>
        <end position="234"/>
    </location>
</feature>
<reference evidence="2" key="2">
    <citation type="submission" date="2019-02" db="EMBL/GenBank/DDBJ databases">
        <authorList>
            <person name="Chen S.-C."/>
            <person name="Chien H.-H."/>
            <person name="Lai M.-C."/>
        </authorList>
    </citation>
    <scope>NUCLEOTIDE SEQUENCE</scope>
    <source>
        <strain evidence="2">N2F9704</strain>
    </source>
</reference>